<accession>A0A4Q9V2G6</accession>
<dbReference type="SUPFAM" id="SSF48019">
    <property type="entry name" value="post-AAA+ oligomerization domain-like"/>
    <property type="match status" value="1"/>
</dbReference>
<dbReference type="InterPro" id="IPR012763">
    <property type="entry name" value="DNA_pol_III_sug/sutau_N"/>
</dbReference>
<dbReference type="EC" id="2.7.7.7" evidence="2"/>
<dbReference type="InterPro" id="IPR050238">
    <property type="entry name" value="DNA_Rep/Repair_Clamp_Loader"/>
</dbReference>
<dbReference type="FunFam" id="3.40.50.300:FF:000014">
    <property type="entry name" value="DNA polymerase III subunit gamma/tau"/>
    <property type="match status" value="1"/>
</dbReference>
<dbReference type="GO" id="GO:0003677">
    <property type="term" value="F:DNA binding"/>
    <property type="evidence" value="ECO:0007669"/>
    <property type="project" value="InterPro"/>
</dbReference>
<dbReference type="GO" id="GO:0003887">
    <property type="term" value="F:DNA-directed DNA polymerase activity"/>
    <property type="evidence" value="ECO:0007669"/>
    <property type="project" value="UniProtKB-KW"/>
</dbReference>
<evidence type="ECO:0000256" key="2">
    <source>
        <dbReference type="ARBA" id="ARBA00012417"/>
    </source>
</evidence>
<feature type="region of interest" description="Disordered" evidence="12">
    <location>
        <begin position="900"/>
        <end position="934"/>
    </location>
</feature>
<evidence type="ECO:0000256" key="1">
    <source>
        <dbReference type="ARBA" id="ARBA00006360"/>
    </source>
</evidence>
<evidence type="ECO:0000313" key="15">
    <source>
        <dbReference type="Proteomes" id="UP000293036"/>
    </source>
</evidence>
<dbReference type="InterPro" id="IPR008921">
    <property type="entry name" value="DNA_pol3_clamp-load_cplx_C"/>
</dbReference>
<feature type="compositionally biased region" description="Low complexity" evidence="12">
    <location>
        <begin position="390"/>
        <end position="434"/>
    </location>
</feature>
<sequence length="968" mass="101550">MSIALYRRYRPQTFQEVIGQEHVTEPLMAALEAGRTTHAYLFSGPRGCGKTTSARILARALNCAEYPTDTPCGVCESCRELSRDGSGSLDVVELDAASHGGVDDARELREQAGFAPVRDRFKIFIIDEAHMVSNQGFNALLKLVEEPPPHVKFIFATTEPEKVIGTIRSRTHHYPFRLVPPPVLENYLAQLCAHENITAGHDLLSLVVRAGTGSVRDTLSVLDQIIGGSDGVTLDYESAVALLGYTSASLLDETVRAISAQDGAALFAVVDAVVRSGHDPRRFVEDLLQRLRDLVIIALAGESVHDVFVSVPDDQYALMVQQAQELGARRASRSADLVNEALSTMAGATAPRLQLELLCARLIVAQADAVAPVVPTQPVSSGNVAGGSVSGTAPSGAMGSAPAPASGAGTSASGVARPMPNMPNMPSVPNVPSMPGAPNIGASAQVPSPAPSVSQTAAEPAHKPVVDPRRQPMPSFAAVEKPAAQPATNAESTANTESATGAIAAPQAKSASETAQTPKPTTAAPVPENSPAAAPRELSDLERIQAKWTAIIAKTSENPEAAQVLATSTGAVSFENNVIVVGFVDDESARVFNFSHPTIFALAHAVFDETGLKTRCEGRFVPPDKLANPPAGDDGVHNTAADSVAWDADFRKTNGTPASADSGERPPKVEAPQGTSGNETSGAKNTPAEHASTSSDARTIATPAVRSGAMPAAQMPTAEPTAGGSTATSSPREPITSEYLREPDEFEDDTYEYPANDPAYDPSCDVAQAEGNDDATADPAGVLAPLVDGIAIPEVRVGADSELGEVADHEEPALALEVEGVSAPVSNESRRASVPERTSSSPQEMPQVNEQAVTPVAKPQETPQASPNVPFYAQNMPAPPPLKPSFARETEPERLAFQSSHFASEASVERENTAQSIENPMPAKPESDWDEVSLDDPEISQSNLVGINVVLDKFDAKVIEEISHEAGA</sequence>
<dbReference type="GO" id="GO:0005524">
    <property type="term" value="F:ATP binding"/>
    <property type="evidence" value="ECO:0007669"/>
    <property type="project" value="UniProtKB-KW"/>
</dbReference>
<keyword evidence="15" id="KW-1185">Reference proteome</keyword>
<dbReference type="EMBL" id="SJDT01000001">
    <property type="protein sequence ID" value="TBW23841.1"/>
    <property type="molecule type" value="Genomic_DNA"/>
</dbReference>
<keyword evidence="7" id="KW-0547">Nucleotide-binding</keyword>
<feature type="compositionally biased region" description="Low complexity" evidence="12">
    <location>
        <begin position="514"/>
        <end position="527"/>
    </location>
</feature>
<dbReference type="SUPFAM" id="SSF52540">
    <property type="entry name" value="P-loop containing nucleoside triphosphate hydrolases"/>
    <property type="match status" value="1"/>
</dbReference>
<dbReference type="Pfam" id="PF22608">
    <property type="entry name" value="DNAX_ATPase_lid"/>
    <property type="match status" value="1"/>
</dbReference>
<dbReference type="Pfam" id="PF12169">
    <property type="entry name" value="DNA_pol3_gamma3"/>
    <property type="match status" value="1"/>
</dbReference>
<dbReference type="InterPro" id="IPR003593">
    <property type="entry name" value="AAA+_ATPase"/>
</dbReference>
<feature type="region of interest" description="Disordered" evidence="12">
    <location>
        <begin position="375"/>
        <end position="536"/>
    </location>
</feature>
<evidence type="ECO:0000256" key="12">
    <source>
        <dbReference type="SAM" id="MobiDB-lite"/>
    </source>
</evidence>
<name>A0A4Q9V2G6_9ACTO</name>
<dbReference type="InterPro" id="IPR022754">
    <property type="entry name" value="DNA_pol_III_gamma-3"/>
</dbReference>
<evidence type="ECO:0000256" key="8">
    <source>
        <dbReference type="ARBA" id="ARBA00022833"/>
    </source>
</evidence>
<evidence type="ECO:0000259" key="13">
    <source>
        <dbReference type="SMART" id="SM00382"/>
    </source>
</evidence>
<dbReference type="GO" id="GO:0046872">
    <property type="term" value="F:metal ion binding"/>
    <property type="evidence" value="ECO:0007669"/>
    <property type="project" value="UniProtKB-KW"/>
</dbReference>
<evidence type="ECO:0000256" key="11">
    <source>
        <dbReference type="ARBA" id="ARBA00049244"/>
    </source>
</evidence>
<feature type="compositionally biased region" description="Polar residues" evidence="12">
    <location>
        <begin position="673"/>
        <end position="684"/>
    </location>
</feature>
<evidence type="ECO:0000256" key="5">
    <source>
        <dbReference type="ARBA" id="ARBA00022705"/>
    </source>
</evidence>
<comment type="similarity">
    <text evidence="1">Belongs to the DnaX/STICHEL family.</text>
</comment>
<keyword evidence="10" id="KW-0239">DNA-directed DNA polymerase</keyword>
<dbReference type="NCBIfam" id="NF005846">
    <property type="entry name" value="PRK07764.1-6"/>
    <property type="match status" value="1"/>
</dbReference>
<dbReference type="NCBIfam" id="TIGR02397">
    <property type="entry name" value="dnaX_nterm"/>
    <property type="match status" value="1"/>
</dbReference>
<dbReference type="OrthoDB" id="9810148at2"/>
<dbReference type="PANTHER" id="PTHR11669">
    <property type="entry name" value="REPLICATION FACTOR C / DNA POLYMERASE III GAMMA-TAU SUBUNIT"/>
    <property type="match status" value="1"/>
</dbReference>
<dbReference type="AlphaFoldDB" id="A0A4Q9V2G6"/>
<dbReference type="Gene3D" id="1.10.8.60">
    <property type="match status" value="1"/>
</dbReference>
<dbReference type="PANTHER" id="PTHR11669:SF0">
    <property type="entry name" value="PROTEIN STICHEL-LIKE 2"/>
    <property type="match status" value="1"/>
</dbReference>
<evidence type="ECO:0000256" key="10">
    <source>
        <dbReference type="ARBA" id="ARBA00022932"/>
    </source>
</evidence>
<dbReference type="GO" id="GO:0006261">
    <property type="term" value="P:DNA-templated DNA replication"/>
    <property type="evidence" value="ECO:0007669"/>
    <property type="project" value="TreeGrafter"/>
</dbReference>
<comment type="caution">
    <text evidence="14">The sequence shown here is derived from an EMBL/GenBank/DDBJ whole genome shotgun (WGS) entry which is preliminary data.</text>
</comment>
<evidence type="ECO:0000313" key="14">
    <source>
        <dbReference type="EMBL" id="TBW23841.1"/>
    </source>
</evidence>
<dbReference type="Gene3D" id="1.20.272.10">
    <property type="match status" value="1"/>
</dbReference>
<dbReference type="Gene3D" id="3.40.50.300">
    <property type="entry name" value="P-loop containing nucleotide triphosphate hydrolases"/>
    <property type="match status" value="1"/>
</dbReference>
<evidence type="ECO:0000256" key="7">
    <source>
        <dbReference type="ARBA" id="ARBA00022741"/>
    </source>
</evidence>
<organism evidence="14 15">
    <name type="scientific">Arcanobacterium bovis</name>
    <dbReference type="NCBI Taxonomy" id="2529275"/>
    <lineage>
        <taxon>Bacteria</taxon>
        <taxon>Bacillati</taxon>
        <taxon>Actinomycetota</taxon>
        <taxon>Actinomycetes</taxon>
        <taxon>Actinomycetales</taxon>
        <taxon>Actinomycetaceae</taxon>
        <taxon>Arcanobacterium</taxon>
    </lineage>
</organism>
<keyword evidence="5" id="KW-0235">DNA replication</keyword>
<dbReference type="Pfam" id="PF13177">
    <property type="entry name" value="DNA_pol3_delta2"/>
    <property type="match status" value="1"/>
</dbReference>
<evidence type="ECO:0000256" key="3">
    <source>
        <dbReference type="ARBA" id="ARBA00022679"/>
    </source>
</evidence>
<proteinExistence type="inferred from homology"/>
<dbReference type="CDD" id="cd18137">
    <property type="entry name" value="HLD_clamp_pol_III_gamma_tau"/>
    <property type="match status" value="1"/>
</dbReference>
<feature type="compositionally biased region" description="Polar residues" evidence="12">
    <location>
        <begin position="836"/>
        <end position="851"/>
    </location>
</feature>
<feature type="compositionally biased region" description="Basic and acidic residues" evidence="12">
    <location>
        <begin position="460"/>
        <end position="470"/>
    </location>
</feature>
<dbReference type="InterPro" id="IPR027417">
    <property type="entry name" value="P-loop_NTPase"/>
</dbReference>
<evidence type="ECO:0000256" key="4">
    <source>
        <dbReference type="ARBA" id="ARBA00022695"/>
    </source>
</evidence>
<feature type="compositionally biased region" description="Low complexity" evidence="12">
    <location>
        <begin position="442"/>
        <end position="458"/>
    </location>
</feature>
<keyword evidence="3" id="KW-0808">Transferase</keyword>
<evidence type="ECO:0000256" key="6">
    <source>
        <dbReference type="ARBA" id="ARBA00022723"/>
    </source>
</evidence>
<dbReference type="InterPro" id="IPR045085">
    <property type="entry name" value="HLD_clamp_pol_III_gamma_tau"/>
</dbReference>
<keyword evidence="9" id="KW-0067">ATP-binding</keyword>
<dbReference type="RefSeq" id="WP_131279425.1">
    <property type="nucleotide sequence ID" value="NZ_JBHSLR010000009.1"/>
</dbReference>
<evidence type="ECO:0000256" key="9">
    <source>
        <dbReference type="ARBA" id="ARBA00022840"/>
    </source>
</evidence>
<feature type="compositionally biased region" description="Polar residues" evidence="12">
    <location>
        <begin position="486"/>
        <end position="499"/>
    </location>
</feature>
<feature type="region of interest" description="Disordered" evidence="12">
    <location>
        <begin position="646"/>
        <end position="780"/>
    </location>
</feature>
<keyword evidence="6" id="KW-0479">Metal-binding</keyword>
<gene>
    <name evidence="14" type="ORF">EZJ44_01535</name>
</gene>
<comment type="catalytic activity">
    <reaction evidence="11">
        <text>DNA(n) + a 2'-deoxyribonucleoside 5'-triphosphate = DNA(n+1) + diphosphate</text>
        <dbReference type="Rhea" id="RHEA:22508"/>
        <dbReference type="Rhea" id="RHEA-COMP:17339"/>
        <dbReference type="Rhea" id="RHEA-COMP:17340"/>
        <dbReference type="ChEBI" id="CHEBI:33019"/>
        <dbReference type="ChEBI" id="CHEBI:61560"/>
        <dbReference type="ChEBI" id="CHEBI:173112"/>
        <dbReference type="EC" id="2.7.7.7"/>
    </reaction>
</comment>
<keyword evidence="4" id="KW-0548">Nucleotidyltransferase</keyword>
<dbReference type="SMART" id="SM00382">
    <property type="entry name" value="AAA"/>
    <property type="match status" value="1"/>
</dbReference>
<feature type="region of interest" description="Disordered" evidence="12">
    <location>
        <begin position="821"/>
        <end position="851"/>
    </location>
</feature>
<dbReference type="CDD" id="cd00009">
    <property type="entry name" value="AAA"/>
    <property type="match status" value="1"/>
</dbReference>
<keyword evidence="8" id="KW-0862">Zinc</keyword>
<dbReference type="GO" id="GO:0009360">
    <property type="term" value="C:DNA polymerase III complex"/>
    <property type="evidence" value="ECO:0007669"/>
    <property type="project" value="InterPro"/>
</dbReference>
<reference evidence="14 15" key="1">
    <citation type="submission" date="2019-02" db="EMBL/GenBank/DDBJ databases">
        <title>Arcanobacterium bovis sp. nov., isolated from the milk of a cow with mastitis.</title>
        <authorList>
            <person name="Sammra O."/>
            <person name="Foster G."/>
            <person name="Hassan A."/>
            <person name="Alssahen M."/>
            <person name="Laemmler C."/>
            <person name="Borowiak M."/>
            <person name="Malorny B."/>
            <person name="Abdulmawjood A."/>
        </authorList>
    </citation>
    <scope>NUCLEOTIDE SEQUENCE [LARGE SCALE GENOMIC DNA]</scope>
    <source>
        <strain evidence="14 15">C605018/01/1</strain>
    </source>
</reference>
<dbReference type="Proteomes" id="UP000293036">
    <property type="component" value="Unassembled WGS sequence"/>
</dbReference>
<feature type="domain" description="AAA+ ATPase" evidence="13">
    <location>
        <begin position="36"/>
        <end position="184"/>
    </location>
</feature>
<protein>
    <recommendedName>
        <fullName evidence="2">DNA-directed DNA polymerase</fullName>
        <ecNumber evidence="2">2.7.7.7</ecNumber>
    </recommendedName>
</protein>